<keyword evidence="2" id="KW-0597">Phosphoprotein</keyword>
<feature type="compositionally biased region" description="Basic residues" evidence="3">
    <location>
        <begin position="92"/>
        <end position="106"/>
    </location>
</feature>
<feature type="compositionally biased region" description="Acidic residues" evidence="3">
    <location>
        <begin position="1"/>
        <end position="16"/>
    </location>
</feature>
<dbReference type="Pfam" id="PF05334">
    <property type="entry name" value="DUF719"/>
    <property type="match status" value="1"/>
</dbReference>
<feature type="compositionally biased region" description="Basic and acidic residues" evidence="3">
    <location>
        <begin position="166"/>
        <end position="193"/>
    </location>
</feature>
<dbReference type="Proteomes" id="UP000749559">
    <property type="component" value="Unassembled WGS sequence"/>
</dbReference>
<feature type="compositionally biased region" description="Acidic residues" evidence="3">
    <location>
        <begin position="349"/>
        <end position="359"/>
    </location>
</feature>
<feature type="region of interest" description="Disordered" evidence="3">
    <location>
        <begin position="325"/>
        <end position="390"/>
    </location>
</feature>
<dbReference type="EMBL" id="CAIIXF020000002">
    <property type="protein sequence ID" value="CAH1777748.1"/>
    <property type="molecule type" value="Genomic_DNA"/>
</dbReference>
<organism evidence="4 5">
    <name type="scientific">Owenia fusiformis</name>
    <name type="common">Polychaete worm</name>
    <dbReference type="NCBI Taxonomy" id="6347"/>
    <lineage>
        <taxon>Eukaryota</taxon>
        <taxon>Metazoa</taxon>
        <taxon>Spiralia</taxon>
        <taxon>Lophotrochozoa</taxon>
        <taxon>Annelida</taxon>
        <taxon>Polychaeta</taxon>
        <taxon>Sedentaria</taxon>
        <taxon>Canalipalpata</taxon>
        <taxon>Sabellida</taxon>
        <taxon>Oweniida</taxon>
        <taxon>Oweniidae</taxon>
        <taxon>Owenia</taxon>
    </lineage>
</organism>
<evidence type="ECO:0000256" key="2">
    <source>
        <dbReference type="ARBA" id="ARBA00022553"/>
    </source>
</evidence>
<proteinExistence type="inferred from homology"/>
<comment type="caution">
    <text evidence="4">The sequence shown here is derived from an EMBL/GenBank/DDBJ whole genome shotgun (WGS) entry which is preliminary data.</text>
</comment>
<evidence type="ECO:0000256" key="1">
    <source>
        <dbReference type="ARBA" id="ARBA00006903"/>
    </source>
</evidence>
<gene>
    <name evidence="4" type="ORF">OFUS_LOCUS4748</name>
</gene>
<dbReference type="PANTHER" id="PTHR12842">
    <property type="entry name" value="FI01459P"/>
    <property type="match status" value="1"/>
</dbReference>
<feature type="compositionally biased region" description="Polar residues" evidence="3">
    <location>
        <begin position="334"/>
        <end position="348"/>
    </location>
</feature>
<feature type="compositionally biased region" description="Basic and acidic residues" evidence="3">
    <location>
        <begin position="22"/>
        <end position="39"/>
    </location>
</feature>
<feature type="compositionally biased region" description="Basic and acidic residues" evidence="3">
    <location>
        <begin position="146"/>
        <end position="156"/>
    </location>
</feature>
<keyword evidence="5" id="KW-1185">Reference proteome</keyword>
<evidence type="ECO:0000313" key="4">
    <source>
        <dbReference type="EMBL" id="CAH1777748.1"/>
    </source>
</evidence>
<comment type="similarity">
    <text evidence="1">Belongs to the FAM114 family.</text>
</comment>
<sequence length="722" mass="79201">MSDTDEDAFASADEGDVSTSIDKPKPTLQKPDESGDSSDKLNVQSQSDIKKNIDQSEGAISKTSDQSQGKKSDQSQGKKSSPKSDSAVSQTKGKKGRNKKSKNKKGKGNDAIEKETEKEENKHVAESETKSPRSDNLDTNICENVESVKEDIKDNEITESTTDSNPTDKIDDSEDKTDKINLKDDGQEAKENISSDLQELLSPQKEEIPRDTTPTRKIQRRSVKEDGGDIEHSEKEENILERLSGAATSFDTTHTDVEENVLDKLSGAANAKEKSGGWGWGWGGSILSTAATSVSTFTNQLEEGFSTVLETVESSLGVPDPDEIARIQKAKNESPVNEDSNGAVSSTSDADEENEEEEDVVAKQPEKAAPVEEDKAAAKPEKEKDNDDWFGSWGLSSINKVVEKTVNTVEKTGMTLVSGSIDVLETVGKKTYDVVTKPDPGLKKTRQMLDGGDKPNLSSMLRQAKDENEQRSKMEEEDAEARQAHFGTLFDEYKGLVHLEALEMLSNQCEVKVQSLLGALPQDKISSLKPDLIAIKEAFEIEDLDDDDEDMDEHDFEQILSEHFSELHIDGVSPSKLINVQKNIRDGLEGCAQSEEEDAVNKDCKEIHKVGIQALAELTARSVEQFKKIGELALLHKDNVTNFTVRAKTIANVTRALCTEVGILSVKFSQTLNTAANKSDNPDSVNPLITNIYLEATNSSTYIQDAFQLLLPILQQATLEKE</sequence>
<evidence type="ECO:0000256" key="3">
    <source>
        <dbReference type="SAM" id="MobiDB-lite"/>
    </source>
</evidence>
<dbReference type="AlphaFoldDB" id="A0A8J1XLT7"/>
<feature type="compositionally biased region" description="Low complexity" evidence="3">
    <location>
        <begin position="74"/>
        <end position="86"/>
    </location>
</feature>
<feature type="compositionally biased region" description="Basic and acidic residues" evidence="3">
    <location>
        <begin position="107"/>
        <end position="136"/>
    </location>
</feature>
<dbReference type="OrthoDB" id="5597648at2759"/>
<feature type="region of interest" description="Disordered" evidence="3">
    <location>
        <begin position="1"/>
        <end position="235"/>
    </location>
</feature>
<feature type="region of interest" description="Disordered" evidence="3">
    <location>
        <begin position="438"/>
        <end position="459"/>
    </location>
</feature>
<evidence type="ECO:0000313" key="5">
    <source>
        <dbReference type="Proteomes" id="UP000749559"/>
    </source>
</evidence>
<feature type="compositionally biased region" description="Basic and acidic residues" evidence="3">
    <location>
        <begin position="360"/>
        <end position="387"/>
    </location>
</feature>
<feature type="compositionally biased region" description="Basic and acidic residues" evidence="3">
    <location>
        <begin position="222"/>
        <end position="235"/>
    </location>
</feature>
<accession>A0A8J1XLT7</accession>
<protein>
    <submittedName>
        <fullName evidence="4">Uncharacterized protein</fullName>
    </submittedName>
</protein>
<name>A0A8J1XLT7_OWEFU</name>
<dbReference type="InterPro" id="IPR007998">
    <property type="entry name" value="DUF719"/>
</dbReference>
<reference evidence="4" key="1">
    <citation type="submission" date="2022-03" db="EMBL/GenBank/DDBJ databases">
        <authorList>
            <person name="Martin C."/>
        </authorList>
    </citation>
    <scope>NUCLEOTIDE SEQUENCE</scope>
</reference>
<feature type="compositionally biased region" description="Basic and acidic residues" evidence="3">
    <location>
        <begin position="204"/>
        <end position="214"/>
    </location>
</feature>
<dbReference type="PANTHER" id="PTHR12842:SF6">
    <property type="entry name" value="FI01459P"/>
    <property type="match status" value="1"/>
</dbReference>